<dbReference type="InterPro" id="IPR036291">
    <property type="entry name" value="NAD(P)-bd_dom_sf"/>
</dbReference>
<proteinExistence type="predicted"/>
<gene>
    <name evidence="2" type="ORF">DB32_007442</name>
</gene>
<keyword evidence="3" id="KW-1185">Reference proteome</keyword>
<dbReference type="KEGG" id="samy:DB32_007442"/>
<accession>A0A0F6W8N1</accession>
<dbReference type="STRING" id="927083.DB32_007442"/>
<reference evidence="2 3" key="1">
    <citation type="submission" date="2015-03" db="EMBL/GenBank/DDBJ databases">
        <title>Genome assembly of Sandaracinus amylolyticus DSM 53668.</title>
        <authorList>
            <person name="Sharma G."/>
            <person name="Subramanian S."/>
        </authorList>
    </citation>
    <scope>NUCLEOTIDE SEQUENCE [LARGE SCALE GENOMIC DNA]</scope>
    <source>
        <strain evidence="2 3">DSM 53668</strain>
    </source>
</reference>
<organism evidence="2 3">
    <name type="scientific">Sandaracinus amylolyticus</name>
    <dbReference type="NCBI Taxonomy" id="927083"/>
    <lineage>
        <taxon>Bacteria</taxon>
        <taxon>Pseudomonadati</taxon>
        <taxon>Myxococcota</taxon>
        <taxon>Polyangia</taxon>
        <taxon>Polyangiales</taxon>
        <taxon>Sandaracinaceae</taxon>
        <taxon>Sandaracinus</taxon>
    </lineage>
</organism>
<dbReference type="AlphaFoldDB" id="A0A0F6W8N1"/>
<protein>
    <submittedName>
        <fullName evidence="2">Nucleoside-diphosphate-sugar epimerase</fullName>
    </submittedName>
</protein>
<evidence type="ECO:0000313" key="2">
    <source>
        <dbReference type="EMBL" id="AKF10293.1"/>
    </source>
</evidence>
<dbReference type="InterPro" id="IPR001509">
    <property type="entry name" value="Epimerase_deHydtase"/>
</dbReference>
<dbReference type="Pfam" id="PF01370">
    <property type="entry name" value="Epimerase"/>
    <property type="match status" value="1"/>
</dbReference>
<dbReference type="SUPFAM" id="SSF51735">
    <property type="entry name" value="NAD(P)-binding Rossmann-fold domains"/>
    <property type="match status" value="1"/>
</dbReference>
<sequence>MVLGAGQIGTAVARFLAERGHRVRLVARSGGAAIPGVERVRGSVADPAFAAECARGAEVVYSATNVPYDRWHRELAPLVEGAIVAAKSAGARLVVLDNLYAFGRMGGAPMGPEGPFEPCSRKGVLRKQLAERVLAAHHAGEVEAVIARASDFVGPEIVGAHLGERFFTRVLAGSPGECLGDADLPHAFTYGRDVVRGLAALGRAPDVAGRIWHLPTLEARSMRAWGEALGRELGVDVRITKLAGWLLAIAGVVVPIMRELREMTYQWEAPYLVDDSAFRRVLGIEPTPFDEQVRATAAWARAKYGAEATARAA</sequence>
<name>A0A0F6W8N1_9BACT</name>
<dbReference type="Proteomes" id="UP000034883">
    <property type="component" value="Chromosome"/>
</dbReference>
<dbReference type="EMBL" id="CP011125">
    <property type="protein sequence ID" value="AKF10293.1"/>
    <property type="molecule type" value="Genomic_DNA"/>
</dbReference>
<dbReference type="Gene3D" id="3.40.50.720">
    <property type="entry name" value="NAD(P)-binding Rossmann-like Domain"/>
    <property type="match status" value="1"/>
</dbReference>
<evidence type="ECO:0000259" key="1">
    <source>
        <dbReference type="Pfam" id="PF01370"/>
    </source>
</evidence>
<evidence type="ECO:0000313" key="3">
    <source>
        <dbReference type="Proteomes" id="UP000034883"/>
    </source>
</evidence>
<feature type="domain" description="NAD-dependent epimerase/dehydratase" evidence="1">
    <location>
        <begin position="2"/>
        <end position="207"/>
    </location>
</feature>